<evidence type="ECO:0000256" key="4">
    <source>
        <dbReference type="ARBA" id="ARBA00022982"/>
    </source>
</evidence>
<evidence type="ECO:0000256" key="6">
    <source>
        <dbReference type="PROSITE-ProRule" id="PRU00433"/>
    </source>
</evidence>
<keyword evidence="2 6" id="KW-0349">Heme</keyword>
<dbReference type="PANTHER" id="PTHR33751">
    <property type="entry name" value="CBB3-TYPE CYTOCHROME C OXIDASE SUBUNIT FIXP"/>
    <property type="match status" value="1"/>
</dbReference>
<evidence type="ECO:0000256" key="3">
    <source>
        <dbReference type="ARBA" id="ARBA00022723"/>
    </source>
</evidence>
<gene>
    <name evidence="9" type="ORF">F2Q65_12125</name>
</gene>
<keyword evidence="7" id="KW-0732">Signal</keyword>
<keyword evidence="3 6" id="KW-0479">Metal-binding</keyword>
<feature type="chain" id="PRO_5024350992" evidence="7">
    <location>
        <begin position="34"/>
        <end position="216"/>
    </location>
</feature>
<comment type="caution">
    <text evidence="9">The sequence shown here is derived from an EMBL/GenBank/DDBJ whole genome shotgun (WGS) entry which is preliminary data.</text>
</comment>
<dbReference type="SUPFAM" id="SSF46626">
    <property type="entry name" value="Cytochrome c"/>
    <property type="match status" value="2"/>
</dbReference>
<evidence type="ECO:0000313" key="10">
    <source>
        <dbReference type="Proteomes" id="UP000322981"/>
    </source>
</evidence>
<dbReference type="OrthoDB" id="188778at2"/>
<keyword evidence="4" id="KW-0249">Electron transport</keyword>
<keyword evidence="1" id="KW-0813">Transport</keyword>
<evidence type="ECO:0000259" key="8">
    <source>
        <dbReference type="PROSITE" id="PS51007"/>
    </source>
</evidence>
<keyword evidence="10" id="KW-1185">Reference proteome</keyword>
<feature type="signal peptide" evidence="7">
    <location>
        <begin position="1"/>
        <end position="33"/>
    </location>
</feature>
<dbReference type="AlphaFoldDB" id="A0A5M8FHT9"/>
<dbReference type="InterPro" id="IPR009056">
    <property type="entry name" value="Cyt_c-like_dom"/>
</dbReference>
<sequence length="216" mass="23581">MSGPISGPKPILARFRLLAALCAGLPIAGPAAAEPLFWTCNGCHGPDGISRGPHIPTIAGLNFQYFYATMQAFRKDRRQSSVMGRIAKGYKSGQLQRMALHFGSYPWVGTTEPVDPERAQRGRVLHAEHCEECHEQNGHYQDKETPPLAGQAGGYLLHQMQDYRKAGSGMQQPPLMQERLEKLSDADLMALGAFYASDLTRESAEPAPAEETAGTE</sequence>
<accession>A0A5M8FHT9</accession>
<feature type="domain" description="Cytochrome c" evidence="8">
    <location>
        <begin position="117"/>
        <end position="199"/>
    </location>
</feature>
<dbReference type="Pfam" id="PF00034">
    <property type="entry name" value="Cytochrom_C"/>
    <property type="match status" value="1"/>
</dbReference>
<evidence type="ECO:0000256" key="2">
    <source>
        <dbReference type="ARBA" id="ARBA00022617"/>
    </source>
</evidence>
<organism evidence="9 10">
    <name type="scientific">Thiohalocapsa marina</name>
    <dbReference type="NCBI Taxonomy" id="424902"/>
    <lineage>
        <taxon>Bacteria</taxon>
        <taxon>Pseudomonadati</taxon>
        <taxon>Pseudomonadota</taxon>
        <taxon>Gammaproteobacteria</taxon>
        <taxon>Chromatiales</taxon>
        <taxon>Chromatiaceae</taxon>
        <taxon>Thiohalocapsa</taxon>
    </lineage>
</organism>
<evidence type="ECO:0000256" key="5">
    <source>
        <dbReference type="ARBA" id="ARBA00023004"/>
    </source>
</evidence>
<name>A0A5M8FHT9_9GAMM</name>
<dbReference type="Proteomes" id="UP000322981">
    <property type="component" value="Unassembled WGS sequence"/>
</dbReference>
<dbReference type="InterPro" id="IPR050597">
    <property type="entry name" value="Cytochrome_c_Oxidase_Subunit"/>
</dbReference>
<dbReference type="PANTHER" id="PTHR33751:SF9">
    <property type="entry name" value="CYTOCHROME C4"/>
    <property type="match status" value="1"/>
</dbReference>
<dbReference type="GO" id="GO:0009055">
    <property type="term" value="F:electron transfer activity"/>
    <property type="evidence" value="ECO:0007669"/>
    <property type="project" value="InterPro"/>
</dbReference>
<dbReference type="RefSeq" id="WP_150093683.1">
    <property type="nucleotide sequence ID" value="NZ_VWXX01000019.1"/>
</dbReference>
<dbReference type="GO" id="GO:0020037">
    <property type="term" value="F:heme binding"/>
    <property type="evidence" value="ECO:0007669"/>
    <property type="project" value="InterPro"/>
</dbReference>
<reference evidence="9 10" key="1">
    <citation type="submission" date="2019-09" db="EMBL/GenBank/DDBJ databases">
        <title>Whole-genome sequence of the purple sulfur bacterium Thiohalocapsa marina DSM 19078.</title>
        <authorList>
            <person name="Kyndt J.A."/>
            <person name="Meyer T.E."/>
        </authorList>
    </citation>
    <scope>NUCLEOTIDE SEQUENCE [LARGE SCALE GENOMIC DNA]</scope>
    <source>
        <strain evidence="9 10">DSM 19078</strain>
    </source>
</reference>
<keyword evidence="5 6" id="KW-0408">Iron</keyword>
<evidence type="ECO:0000256" key="7">
    <source>
        <dbReference type="SAM" id="SignalP"/>
    </source>
</evidence>
<dbReference type="EMBL" id="VWXX01000019">
    <property type="protein sequence ID" value="KAA6184458.1"/>
    <property type="molecule type" value="Genomic_DNA"/>
</dbReference>
<proteinExistence type="predicted"/>
<dbReference type="GO" id="GO:0046872">
    <property type="term" value="F:metal ion binding"/>
    <property type="evidence" value="ECO:0007669"/>
    <property type="project" value="UniProtKB-KW"/>
</dbReference>
<evidence type="ECO:0000313" key="9">
    <source>
        <dbReference type="EMBL" id="KAA6184458.1"/>
    </source>
</evidence>
<dbReference type="InterPro" id="IPR036909">
    <property type="entry name" value="Cyt_c-like_dom_sf"/>
</dbReference>
<dbReference type="PROSITE" id="PS51007">
    <property type="entry name" value="CYTC"/>
    <property type="match status" value="1"/>
</dbReference>
<protein>
    <submittedName>
        <fullName evidence="9">C-type cytochrome</fullName>
    </submittedName>
</protein>
<evidence type="ECO:0000256" key="1">
    <source>
        <dbReference type="ARBA" id="ARBA00022448"/>
    </source>
</evidence>
<dbReference type="Gene3D" id="1.10.760.10">
    <property type="entry name" value="Cytochrome c-like domain"/>
    <property type="match status" value="2"/>
</dbReference>